<dbReference type="InterPro" id="IPR041160">
    <property type="entry name" value="LD_cluster2"/>
</dbReference>
<dbReference type="GO" id="GO:0007165">
    <property type="term" value="P:signal transduction"/>
    <property type="evidence" value="ECO:0007669"/>
    <property type="project" value="InterPro"/>
</dbReference>
<dbReference type="InterPro" id="IPR035897">
    <property type="entry name" value="Toll_tir_struct_dom_sf"/>
</dbReference>
<dbReference type="Pfam" id="PF18163">
    <property type="entry name" value="LD_cluster2"/>
    <property type="match status" value="1"/>
</dbReference>
<dbReference type="Pfam" id="PF13676">
    <property type="entry name" value="TIR_2"/>
    <property type="match status" value="1"/>
</dbReference>
<accession>A0A068NLW8</accession>
<gene>
    <name evidence="2" type="ORF">OP10G_0402</name>
</gene>
<evidence type="ECO:0000313" key="3">
    <source>
        <dbReference type="Proteomes" id="UP000027982"/>
    </source>
</evidence>
<feature type="domain" description="TIR" evidence="1">
    <location>
        <begin position="178"/>
        <end position="262"/>
    </location>
</feature>
<dbReference type="EMBL" id="CP007139">
    <property type="protein sequence ID" value="AIE83770.1"/>
    <property type="molecule type" value="Genomic_DNA"/>
</dbReference>
<dbReference type="Proteomes" id="UP000027982">
    <property type="component" value="Chromosome"/>
</dbReference>
<protein>
    <recommendedName>
        <fullName evidence="1">TIR domain-containing protein</fullName>
    </recommendedName>
</protein>
<keyword evidence="3" id="KW-1185">Reference proteome</keyword>
<organism evidence="2 3">
    <name type="scientific">Fimbriimonas ginsengisoli Gsoil 348</name>
    <dbReference type="NCBI Taxonomy" id="661478"/>
    <lineage>
        <taxon>Bacteria</taxon>
        <taxon>Bacillati</taxon>
        <taxon>Armatimonadota</taxon>
        <taxon>Fimbriimonadia</taxon>
        <taxon>Fimbriimonadales</taxon>
        <taxon>Fimbriimonadaceae</taxon>
        <taxon>Fimbriimonas</taxon>
    </lineage>
</organism>
<name>A0A068NLW8_FIMGI</name>
<dbReference type="AlphaFoldDB" id="A0A068NLW8"/>
<dbReference type="OrthoDB" id="89550at2"/>
<sequence>MAKDGYRIPLQVYVLWCPKLNADGLDVAKGAAISTELYALLCRDIDEPLTRGIGIPTYFRSVPGPGLDMPLGIDFDGAESICVIALIDSEMVIDSKWSAYLTEIQRRIAASGGRHGFVPVALDASAIGYLPIKNLNSVRYDLQKENASAFLRISVTHELCRMLDANSEPGKPGSAIRIFISHAKKDGNEEAKLLKERIEETHADRFFDAVSIAPGYEFAKEIEDGIRGSTVIALVTDRYSSRPWCRKEILLAKAYRRPIVVVDALEKEELRSFPYLGNCRVLRWTEDAYSIVLAALSETLRFEYQLRRLGELTRIGRFPKNARQLLRAPELLDFKGLGSGNSKGAKKPVVYPDPPLGVEETDAIREFCPTAEFLTATAPWPEPKLEGKRVGISISDSPDLAARGLSPNHLTDATYEIARNLLAFGAKLGYGGDLRKAGFTERMVEFVYSFEGEVDPSSLTNYEAWPVHTFGNRQRLAEVTNLITVEMLPLPDDVQGSPATPLDPLKPEERYVLARCFTEMRQRMHREIHARVVLAGASTKYTGKMPGILEEILIAIEGGAPVYLMGGFGGCAGVVADGVRGRAPVELTMDYQLEHNPGYRAFVPFYESKGNAPIDYPAFTTRLQTAGPGGLNNGLSESENLRLMESSDLDEINHLILRGLSTRFPS</sequence>
<proteinExistence type="predicted"/>
<evidence type="ECO:0000259" key="1">
    <source>
        <dbReference type="Pfam" id="PF13676"/>
    </source>
</evidence>
<dbReference type="InterPro" id="IPR000157">
    <property type="entry name" value="TIR_dom"/>
</dbReference>
<dbReference type="STRING" id="661478.OP10G_0402"/>
<dbReference type="eggNOG" id="ENOG5031UFT">
    <property type="taxonomic scope" value="Bacteria"/>
</dbReference>
<dbReference type="HOGENOM" id="CLU_024377_0_0_0"/>
<dbReference type="RefSeq" id="WP_025227562.1">
    <property type="nucleotide sequence ID" value="NZ_CP007139.1"/>
</dbReference>
<reference evidence="2 3" key="1">
    <citation type="journal article" date="2014" name="PLoS ONE">
        <title>The first complete genome sequence of the class fimbriimonadia in the phylum armatimonadetes.</title>
        <authorList>
            <person name="Hu Z.Y."/>
            <person name="Wang Y.Z."/>
            <person name="Im W.T."/>
            <person name="Wang S.Y."/>
            <person name="Zhao G.P."/>
            <person name="Zheng H.J."/>
            <person name="Quan Z.X."/>
        </authorList>
    </citation>
    <scope>NUCLEOTIDE SEQUENCE [LARGE SCALE GENOMIC DNA]</scope>
    <source>
        <strain evidence="2">Gsoil 348</strain>
    </source>
</reference>
<dbReference type="KEGG" id="fgi:OP10G_0402"/>
<evidence type="ECO:0000313" key="2">
    <source>
        <dbReference type="EMBL" id="AIE83770.1"/>
    </source>
</evidence>
<dbReference type="SUPFAM" id="SSF52200">
    <property type="entry name" value="Toll/Interleukin receptor TIR domain"/>
    <property type="match status" value="1"/>
</dbReference>
<dbReference type="Gene3D" id="3.40.50.10140">
    <property type="entry name" value="Toll/interleukin-1 receptor homology (TIR) domain"/>
    <property type="match status" value="1"/>
</dbReference>